<dbReference type="InterPro" id="IPR029063">
    <property type="entry name" value="SAM-dependent_MTases_sf"/>
</dbReference>
<dbReference type="RefSeq" id="WP_379899525.1">
    <property type="nucleotide sequence ID" value="NZ_JBHRTR010000022.1"/>
</dbReference>
<comment type="caution">
    <text evidence="1">The sequence shown here is derived from an EMBL/GenBank/DDBJ whole genome shotgun (WGS) entry which is preliminary data.</text>
</comment>
<proteinExistence type="predicted"/>
<keyword evidence="2" id="KW-1185">Reference proteome</keyword>
<gene>
    <name evidence="1" type="ORF">ACFOGJ_08975</name>
</gene>
<keyword evidence="1" id="KW-0489">Methyltransferase</keyword>
<protein>
    <submittedName>
        <fullName evidence="1">SAM-dependent DNA methyltransferase</fullName>
    </submittedName>
</protein>
<dbReference type="GO" id="GO:0008168">
    <property type="term" value="F:methyltransferase activity"/>
    <property type="evidence" value="ECO:0007669"/>
    <property type="project" value="UniProtKB-KW"/>
</dbReference>
<organism evidence="1 2">
    <name type="scientific">Marinibaculum pumilum</name>
    <dbReference type="NCBI Taxonomy" id="1766165"/>
    <lineage>
        <taxon>Bacteria</taxon>
        <taxon>Pseudomonadati</taxon>
        <taxon>Pseudomonadota</taxon>
        <taxon>Alphaproteobacteria</taxon>
        <taxon>Rhodospirillales</taxon>
        <taxon>Rhodospirillaceae</taxon>
        <taxon>Marinibaculum</taxon>
    </lineage>
</organism>
<evidence type="ECO:0000313" key="2">
    <source>
        <dbReference type="Proteomes" id="UP001595528"/>
    </source>
</evidence>
<dbReference type="GO" id="GO:0032259">
    <property type="term" value="P:methylation"/>
    <property type="evidence" value="ECO:0007669"/>
    <property type="project" value="UniProtKB-KW"/>
</dbReference>
<dbReference type="EMBL" id="JBHRTR010000022">
    <property type="protein sequence ID" value="MFC3227360.1"/>
    <property type="molecule type" value="Genomic_DNA"/>
</dbReference>
<reference evidence="2" key="1">
    <citation type="journal article" date="2019" name="Int. J. Syst. Evol. Microbiol.">
        <title>The Global Catalogue of Microorganisms (GCM) 10K type strain sequencing project: providing services to taxonomists for standard genome sequencing and annotation.</title>
        <authorList>
            <consortium name="The Broad Institute Genomics Platform"/>
            <consortium name="The Broad Institute Genome Sequencing Center for Infectious Disease"/>
            <person name="Wu L."/>
            <person name="Ma J."/>
        </authorList>
    </citation>
    <scope>NUCLEOTIDE SEQUENCE [LARGE SCALE GENOMIC DNA]</scope>
    <source>
        <strain evidence="2">KCTC 42964</strain>
    </source>
</reference>
<name>A0ABV7KYH2_9PROT</name>
<sequence length="228" mass="25712">MAQRQEARDSLDDFPTQQWGTRALVEYVIGPALRRAGHIEMLAHLRGHSVWEPASNRGFMVRPLREYFGIVRSSDVHDYGDEAVDCQDAVFDFLIPGLESPCIRAQGIDWIITNPPFRLADQFARRALDLRPREGVALLVRTGFLEGCGRWEALFQPHPPTIVAQFVERLPMVRGRCDPDASTATAYCWLVWLKGFGGATTLTWIPPCRRALERPGDYEVTASMEAAE</sequence>
<keyword evidence="1" id="KW-0808">Transferase</keyword>
<dbReference type="SUPFAM" id="SSF53335">
    <property type="entry name" value="S-adenosyl-L-methionine-dependent methyltransferases"/>
    <property type="match status" value="1"/>
</dbReference>
<dbReference type="Proteomes" id="UP001595528">
    <property type="component" value="Unassembled WGS sequence"/>
</dbReference>
<evidence type="ECO:0000313" key="1">
    <source>
        <dbReference type="EMBL" id="MFC3227360.1"/>
    </source>
</evidence>
<accession>A0ABV7KYH2</accession>